<dbReference type="Pfam" id="PF05265">
    <property type="entry name" value="DUF723"/>
    <property type="match status" value="1"/>
</dbReference>
<keyword evidence="2" id="KW-0934">Plastid</keyword>
<sequence>MNSWKPKPPKEMLLFINRTINLINNNQFLALASDSNKKKSGQLKNKRGKIYKRSDEVRLKISQSHKDRKTKPVCGIKKGQTGSSHPSFKHGMGKTREFNAGKNTAWIQGVKIQYNFRCFITGETRKKNLQCHHLNAWNWCVEGRYDINNGILIRKDIHKQFHDIFGSNVNTSDFEQYLVQYHEGDKPFPWRHGNHEPSLSIEELANRGISVRNEKFSDFLNLCASKNHQVVKGEYINVKSPVTIRCEIHGETFETSFHNYKKSKHGLPCCGKQAVRDFSKKAKRNSEGRFTSD</sequence>
<dbReference type="GeneID" id="4308445"/>
<keyword evidence="2" id="KW-0150">Chloroplast</keyword>
<keyword evidence="2" id="KW-0255">Endonuclease</keyword>
<evidence type="ECO:0000256" key="1">
    <source>
        <dbReference type="SAM" id="MobiDB-lite"/>
    </source>
</evidence>
<reference evidence="2" key="2">
    <citation type="journal article" date="2006" name="Mol. Genet. Genomics">
        <title>Distinctive architecture of the chloroplast genome in the chlorophycean green alga Stigeoclonium helveticum.</title>
        <authorList>
            <person name="Belanger A.-S."/>
            <person name="Brouard J.-S."/>
            <person name="Charlebois P."/>
            <person name="Otis C."/>
            <person name="Lemieux C."/>
            <person name="Turmel M."/>
        </authorList>
    </citation>
    <scope>NUCLEOTIDE SEQUENCE</scope>
    <source>
        <strain evidence="2">UTEX 441</strain>
    </source>
</reference>
<feature type="region of interest" description="Disordered" evidence="1">
    <location>
        <begin position="68"/>
        <end position="92"/>
    </location>
</feature>
<geneLocation type="chloroplast" evidence="2"/>
<dbReference type="AlphaFoldDB" id="Q06SH4"/>
<evidence type="ECO:0000313" key="2">
    <source>
        <dbReference type="EMBL" id="ABF60217.1"/>
    </source>
</evidence>
<name>Q06SH4_STIHE</name>
<keyword evidence="2" id="KW-0540">Nuclease</keyword>
<gene>
    <name evidence="2" type="primary">orf293</name>
</gene>
<reference evidence="2" key="1">
    <citation type="journal article" date="2006" name="BMC Biol.">
        <title>The complete chloroplast DNA sequence of the green alga Oltmannsiellopsis viridis reveals a distinctive quadripartite architecture in the chloroplast genome of early diverging ulvophytes.</title>
        <authorList>
            <person name="Pombert J.F."/>
            <person name="Lemieux C."/>
            <person name="Turmel M."/>
        </authorList>
    </citation>
    <scope>NUCLEOTIDE SEQUENCE</scope>
    <source>
        <strain evidence="2">UTEX 441</strain>
    </source>
</reference>
<dbReference type="EMBL" id="DQ630521">
    <property type="protein sequence ID" value="ABF60217.1"/>
    <property type="molecule type" value="Genomic_DNA"/>
</dbReference>
<organism evidence="2">
    <name type="scientific">Stigeoclonium helveticum</name>
    <name type="common">Green alga</name>
    <dbReference type="NCBI Taxonomy" id="55999"/>
    <lineage>
        <taxon>Eukaryota</taxon>
        <taxon>Viridiplantae</taxon>
        <taxon>Chlorophyta</taxon>
        <taxon>core chlorophytes</taxon>
        <taxon>Chlorophyceae</taxon>
        <taxon>OCC clade</taxon>
        <taxon>Chaetophorales</taxon>
        <taxon>Chaetophoraceae</taxon>
        <taxon>Stigeoclonium</taxon>
    </lineage>
</organism>
<proteinExistence type="predicted"/>
<dbReference type="InterPro" id="IPR007929">
    <property type="entry name" value="DUF723"/>
</dbReference>
<keyword evidence="2" id="KW-0378">Hydrolase</keyword>
<dbReference type="GO" id="GO:0004519">
    <property type="term" value="F:endonuclease activity"/>
    <property type="evidence" value="ECO:0007669"/>
    <property type="project" value="UniProtKB-KW"/>
</dbReference>
<dbReference type="RefSeq" id="YP_764392.1">
    <property type="nucleotide sequence ID" value="NC_008372.1"/>
</dbReference>
<accession>Q06SH4</accession>
<protein>
    <submittedName>
        <fullName evidence="2">Putative site-specific DNA endonuclease</fullName>
    </submittedName>
</protein>